<keyword evidence="2 4" id="KW-0012">Acyltransferase</keyword>
<dbReference type="PANTHER" id="PTHR43877:SF2">
    <property type="entry name" value="AMINOALKYLPHOSPHONATE N-ACETYLTRANSFERASE-RELATED"/>
    <property type="match status" value="1"/>
</dbReference>
<feature type="domain" description="N-acetyltransferase" evidence="3">
    <location>
        <begin position="20"/>
        <end position="167"/>
    </location>
</feature>
<dbReference type="Proteomes" id="UP000001929">
    <property type="component" value="Chromosome"/>
</dbReference>
<sequence length="169" mass="17708">MSADRPPPGVIARATPPAMIALAPVHGGVLATLHAAAFTPRDERPWTAEEFVALLGLPGVFGFLAVDHDAPQGFVILRAVADEAEVLTLAVPPPHAGCGVGRRLMGAALAVVEARGGIRVHLEVAEDNPSARALYARLGFTPKGRRRGYYRRGGRLVDAIVLGLEVQGA</sequence>
<dbReference type="EnsemblBacteria" id="ABC24558">
    <property type="protein sequence ID" value="ABC24558"/>
    <property type="gene ID" value="Rru_A3764"/>
</dbReference>
<dbReference type="Gene3D" id="3.40.630.30">
    <property type="match status" value="1"/>
</dbReference>
<evidence type="ECO:0000313" key="4">
    <source>
        <dbReference type="EMBL" id="ABC24558.1"/>
    </source>
</evidence>
<evidence type="ECO:0000256" key="2">
    <source>
        <dbReference type="ARBA" id="ARBA00023315"/>
    </source>
</evidence>
<dbReference type="PROSITE" id="PS51186">
    <property type="entry name" value="GNAT"/>
    <property type="match status" value="1"/>
</dbReference>
<accession>Q2RMT7</accession>
<reference evidence="4 5" key="1">
    <citation type="journal article" date="2011" name="Stand. Genomic Sci.">
        <title>Complete genome sequence of Rhodospirillum rubrum type strain (S1).</title>
        <authorList>
            <person name="Munk A.C."/>
            <person name="Copeland A."/>
            <person name="Lucas S."/>
            <person name="Lapidus A."/>
            <person name="Del Rio T.G."/>
            <person name="Barry K."/>
            <person name="Detter J.C."/>
            <person name="Hammon N."/>
            <person name="Israni S."/>
            <person name="Pitluck S."/>
            <person name="Brettin T."/>
            <person name="Bruce D."/>
            <person name="Han C."/>
            <person name="Tapia R."/>
            <person name="Gilna P."/>
            <person name="Schmutz J."/>
            <person name="Larimer F."/>
            <person name="Land M."/>
            <person name="Kyrpides N.C."/>
            <person name="Mavromatis K."/>
            <person name="Richardson P."/>
            <person name="Rohde M."/>
            <person name="Goker M."/>
            <person name="Klenk H.P."/>
            <person name="Zhang Y."/>
            <person name="Roberts G.P."/>
            <person name="Reslewic S."/>
            <person name="Schwartz D.C."/>
        </authorList>
    </citation>
    <scope>NUCLEOTIDE SEQUENCE [LARGE SCALE GENOMIC DNA]</scope>
    <source>
        <strain evidence="5">ATCC 11170 / ATH 1.1.1 / DSM 467 / LMG 4362 / NCIMB 8255 / S1</strain>
    </source>
</reference>
<dbReference type="SUPFAM" id="SSF55729">
    <property type="entry name" value="Acyl-CoA N-acyltransferases (Nat)"/>
    <property type="match status" value="1"/>
</dbReference>
<dbReference type="KEGG" id="rru:Rru_A3764"/>
<dbReference type="eggNOG" id="COG0456">
    <property type="taxonomic scope" value="Bacteria"/>
</dbReference>
<dbReference type="STRING" id="269796.Rru_A3764"/>
<dbReference type="Pfam" id="PF00583">
    <property type="entry name" value="Acetyltransf_1"/>
    <property type="match status" value="1"/>
</dbReference>
<gene>
    <name evidence="4" type="ordered locus">Rru_A3764</name>
</gene>
<proteinExistence type="predicted"/>
<dbReference type="InterPro" id="IPR016181">
    <property type="entry name" value="Acyl_CoA_acyltransferase"/>
</dbReference>
<evidence type="ECO:0000313" key="5">
    <source>
        <dbReference type="Proteomes" id="UP000001929"/>
    </source>
</evidence>
<dbReference type="AlphaFoldDB" id="Q2RMT7"/>
<dbReference type="InterPro" id="IPR000182">
    <property type="entry name" value="GNAT_dom"/>
</dbReference>
<protein>
    <submittedName>
        <fullName evidence="4">GCN5-related N-acetyltransferase</fullName>
        <ecNumber evidence="4">2.3.1.128</ecNumber>
    </submittedName>
</protein>
<dbReference type="PhylomeDB" id="Q2RMT7"/>
<keyword evidence="1 4" id="KW-0808">Transferase</keyword>
<name>Q2RMT7_RHORT</name>
<keyword evidence="5" id="KW-1185">Reference proteome</keyword>
<organism evidence="4 5">
    <name type="scientific">Rhodospirillum rubrum (strain ATCC 11170 / ATH 1.1.1 / DSM 467 / LMG 4362 / NCIMB 8255 / S1)</name>
    <dbReference type="NCBI Taxonomy" id="269796"/>
    <lineage>
        <taxon>Bacteria</taxon>
        <taxon>Pseudomonadati</taxon>
        <taxon>Pseudomonadota</taxon>
        <taxon>Alphaproteobacteria</taxon>
        <taxon>Rhodospirillales</taxon>
        <taxon>Rhodospirillaceae</taxon>
        <taxon>Rhodospirillum</taxon>
    </lineage>
</organism>
<dbReference type="PATRIC" id="fig|269796.9.peg.3887"/>
<dbReference type="InterPro" id="IPR050832">
    <property type="entry name" value="Bact_Acetyltransf"/>
</dbReference>
<dbReference type="HOGENOM" id="CLU_013985_23_2_5"/>
<dbReference type="RefSeq" id="WP_011391511.1">
    <property type="nucleotide sequence ID" value="NC_007643.1"/>
</dbReference>
<dbReference type="CDD" id="cd04301">
    <property type="entry name" value="NAT_SF"/>
    <property type="match status" value="1"/>
</dbReference>
<dbReference type="EMBL" id="CP000230">
    <property type="protein sequence ID" value="ABC24558.1"/>
    <property type="molecule type" value="Genomic_DNA"/>
</dbReference>
<evidence type="ECO:0000259" key="3">
    <source>
        <dbReference type="PROSITE" id="PS51186"/>
    </source>
</evidence>
<dbReference type="EC" id="2.3.1.128" evidence="4"/>
<evidence type="ECO:0000256" key="1">
    <source>
        <dbReference type="ARBA" id="ARBA00022679"/>
    </source>
</evidence>
<dbReference type="GO" id="GO:0016747">
    <property type="term" value="F:acyltransferase activity, transferring groups other than amino-acyl groups"/>
    <property type="evidence" value="ECO:0007669"/>
    <property type="project" value="InterPro"/>
</dbReference>
<dbReference type="PANTHER" id="PTHR43877">
    <property type="entry name" value="AMINOALKYLPHOSPHONATE N-ACETYLTRANSFERASE-RELATED-RELATED"/>
    <property type="match status" value="1"/>
</dbReference>